<keyword evidence="1" id="KW-0472">Membrane</keyword>
<dbReference type="GO" id="GO:0016746">
    <property type="term" value="F:acyltransferase activity"/>
    <property type="evidence" value="ECO:0007669"/>
    <property type="project" value="UniProtKB-KW"/>
</dbReference>
<keyword evidence="4" id="KW-1185">Reference proteome</keyword>
<accession>A0A3E1RE01</accession>
<dbReference type="RefSeq" id="WP_117175424.1">
    <property type="nucleotide sequence ID" value="NZ_QFZK01000003.1"/>
</dbReference>
<dbReference type="EMBL" id="QFZK01000003">
    <property type="protein sequence ID" value="RFO97597.1"/>
    <property type="molecule type" value="Genomic_DNA"/>
</dbReference>
<evidence type="ECO:0000313" key="4">
    <source>
        <dbReference type="Proteomes" id="UP000260665"/>
    </source>
</evidence>
<keyword evidence="3" id="KW-0808">Transferase</keyword>
<feature type="transmembrane region" description="Helical" evidence="1">
    <location>
        <begin position="123"/>
        <end position="141"/>
    </location>
</feature>
<dbReference type="SUPFAM" id="SSF69593">
    <property type="entry name" value="Glycerol-3-phosphate (1)-acyltransferase"/>
    <property type="match status" value="1"/>
</dbReference>
<dbReference type="CDD" id="cd07990">
    <property type="entry name" value="LPLAT_LCLAT1-like"/>
    <property type="match status" value="1"/>
</dbReference>
<keyword evidence="3" id="KW-0012">Acyltransferase</keyword>
<dbReference type="PANTHER" id="PTHR10983">
    <property type="entry name" value="1-ACYLGLYCEROL-3-PHOSPHATE ACYLTRANSFERASE-RELATED"/>
    <property type="match status" value="1"/>
</dbReference>
<dbReference type="InterPro" id="IPR002123">
    <property type="entry name" value="Plipid/glycerol_acylTrfase"/>
</dbReference>
<feature type="domain" description="Phospholipid/glycerol acyltransferase" evidence="2">
    <location>
        <begin position="89"/>
        <end position="231"/>
    </location>
</feature>
<dbReference type="PANTHER" id="PTHR10983:SF16">
    <property type="entry name" value="LYSOCARDIOLIPIN ACYLTRANSFERASE 1"/>
    <property type="match status" value="1"/>
</dbReference>
<keyword evidence="1" id="KW-0812">Transmembrane</keyword>
<name>A0A3E1RE01_9BURK</name>
<feature type="transmembrane region" description="Helical" evidence="1">
    <location>
        <begin position="12"/>
        <end position="39"/>
    </location>
</feature>
<reference evidence="3 4" key="1">
    <citation type="submission" date="2018-05" db="EMBL/GenBank/DDBJ databases">
        <title>Rhodoferax soyangensis sp.nov., isolated from an oligotrophic freshwater lake.</title>
        <authorList>
            <person name="Park M."/>
        </authorList>
    </citation>
    <scope>NUCLEOTIDE SEQUENCE [LARGE SCALE GENOMIC DNA]</scope>
    <source>
        <strain evidence="3 4">IMCC26218</strain>
    </source>
</reference>
<evidence type="ECO:0000256" key="1">
    <source>
        <dbReference type="SAM" id="Phobius"/>
    </source>
</evidence>
<dbReference type="OrthoDB" id="319710at2"/>
<dbReference type="Proteomes" id="UP000260665">
    <property type="component" value="Unassembled WGS sequence"/>
</dbReference>
<keyword evidence="1" id="KW-1133">Transmembrane helix</keyword>
<dbReference type="SMART" id="SM00563">
    <property type="entry name" value="PlsC"/>
    <property type="match status" value="1"/>
</dbReference>
<protein>
    <submittedName>
        <fullName evidence="3">Acyltransferase</fullName>
    </submittedName>
</protein>
<comment type="caution">
    <text evidence="3">The sequence shown here is derived from an EMBL/GenBank/DDBJ whole genome shotgun (WGS) entry which is preliminary data.</text>
</comment>
<proteinExistence type="predicted"/>
<organism evidence="3 4">
    <name type="scientific">Rhodoferax lacus</name>
    <dbReference type="NCBI Taxonomy" id="2184758"/>
    <lineage>
        <taxon>Bacteria</taxon>
        <taxon>Pseudomonadati</taxon>
        <taxon>Pseudomonadota</taxon>
        <taxon>Betaproteobacteria</taxon>
        <taxon>Burkholderiales</taxon>
        <taxon>Comamonadaceae</taxon>
        <taxon>Rhodoferax</taxon>
    </lineage>
</organism>
<dbReference type="NCBIfam" id="NF010621">
    <property type="entry name" value="PRK14014.1"/>
    <property type="match status" value="1"/>
</dbReference>
<dbReference type="AlphaFoldDB" id="A0A3E1RE01"/>
<gene>
    <name evidence="3" type="ORF">DIC66_06955</name>
</gene>
<evidence type="ECO:0000313" key="3">
    <source>
        <dbReference type="EMBL" id="RFO97597.1"/>
    </source>
</evidence>
<dbReference type="Pfam" id="PF01553">
    <property type="entry name" value="Acyltransferase"/>
    <property type="match status" value="1"/>
</dbReference>
<evidence type="ECO:0000259" key="2">
    <source>
        <dbReference type="SMART" id="SM00563"/>
    </source>
</evidence>
<sequence length="301" mass="34363">MLGFLPPAVRGALSFLVLTINTLFWCLLLFVLALCKAVLPFEAALSRLDPLINGIASAWTRCNSAWMRLAHRTDWTIEGVESLRYNDWYLVNCNHQSWVDIFVLQDALNGRIPVLKFFLKAELFYVPVIGLAWWALDFPFMKRHSRAALRKNPNLRNDDRDSARRACAKFARTPTSVMNFVEGTRFTQDKHDTQASPYVHLLKPKAGAMAMALNAMGAQFHSLVDATIAYPDGIPTFWQYLCGQSSRAVLRVRQVEIPLEFCTGDYENDRALRKSFHRWLDEVWQHKDAELGAMLAGARRV</sequence>